<evidence type="ECO:0000313" key="3">
    <source>
        <dbReference type="Proteomes" id="UP000558997"/>
    </source>
</evidence>
<accession>A0A841DW98</accession>
<dbReference type="Proteomes" id="UP000558997">
    <property type="component" value="Unassembled WGS sequence"/>
</dbReference>
<feature type="transmembrane region" description="Helical" evidence="1">
    <location>
        <begin position="12"/>
        <end position="41"/>
    </location>
</feature>
<name>A0A841DW98_9ACTN</name>
<proteinExistence type="predicted"/>
<gene>
    <name evidence="2" type="ORF">HDA44_006204</name>
</gene>
<keyword evidence="3" id="KW-1185">Reference proteome</keyword>
<comment type="caution">
    <text evidence="2">The sequence shown here is derived from an EMBL/GenBank/DDBJ whole genome shotgun (WGS) entry which is preliminary data.</text>
</comment>
<keyword evidence="1" id="KW-1133">Transmembrane helix</keyword>
<keyword evidence="1" id="KW-0472">Membrane</keyword>
<dbReference type="RefSeq" id="WP_184840412.1">
    <property type="nucleotide sequence ID" value="NZ_BAAAVN010000002.1"/>
</dbReference>
<dbReference type="EMBL" id="JACHNF010000001">
    <property type="protein sequence ID" value="MBB5982863.1"/>
    <property type="molecule type" value="Genomic_DNA"/>
</dbReference>
<reference evidence="2 3" key="1">
    <citation type="submission" date="2020-08" db="EMBL/GenBank/DDBJ databases">
        <title>Sequencing the genomes of 1000 actinobacteria strains.</title>
        <authorList>
            <person name="Klenk H.-P."/>
        </authorList>
    </citation>
    <scope>NUCLEOTIDE SEQUENCE [LARGE SCALE GENOMIC DNA]</scope>
    <source>
        <strain evidence="2 3">DSM 17294</strain>
    </source>
</reference>
<sequence length="108" mass="10606">MSRTPQPVEPHRAAPTVVIVILVLRVAVFAVTVGLAAALLISGQDLGAVSSAVSGLVTAAVAAACVLTGRLGLGQRGLGQLGLGQLGVGQLGVRGPGIGRPGIGRVVR</sequence>
<evidence type="ECO:0000313" key="2">
    <source>
        <dbReference type="EMBL" id="MBB5982863.1"/>
    </source>
</evidence>
<keyword evidence="1" id="KW-0812">Transmembrane</keyword>
<protein>
    <submittedName>
        <fullName evidence="2">Lysylphosphatidylglycerol synthetase-like protein (DUF2156 family)</fullName>
    </submittedName>
</protein>
<evidence type="ECO:0000256" key="1">
    <source>
        <dbReference type="SAM" id="Phobius"/>
    </source>
</evidence>
<organism evidence="2 3">
    <name type="scientific">Kribbella solani</name>
    <dbReference type="NCBI Taxonomy" id="236067"/>
    <lineage>
        <taxon>Bacteria</taxon>
        <taxon>Bacillati</taxon>
        <taxon>Actinomycetota</taxon>
        <taxon>Actinomycetes</taxon>
        <taxon>Propionibacteriales</taxon>
        <taxon>Kribbellaceae</taxon>
        <taxon>Kribbella</taxon>
    </lineage>
</organism>
<feature type="transmembrane region" description="Helical" evidence="1">
    <location>
        <begin position="47"/>
        <end position="67"/>
    </location>
</feature>
<dbReference type="AlphaFoldDB" id="A0A841DW98"/>